<dbReference type="RefSeq" id="WP_085424904.1">
    <property type="nucleotide sequence ID" value="NZ_FXAF01000011.1"/>
</dbReference>
<evidence type="ECO:0000256" key="1">
    <source>
        <dbReference type="SAM" id="Phobius"/>
    </source>
</evidence>
<accession>A0A1X7GS12</accession>
<reference evidence="3" key="1">
    <citation type="submission" date="2017-04" db="EMBL/GenBank/DDBJ databases">
        <authorList>
            <person name="Varghese N."/>
            <person name="Submissions S."/>
        </authorList>
    </citation>
    <scope>NUCLEOTIDE SEQUENCE [LARGE SCALE GENOMIC DNA]</scope>
    <source>
        <strain evidence="3">B4P</strain>
    </source>
</reference>
<dbReference type="AlphaFoldDB" id="A0A1X7GS12"/>
<keyword evidence="1" id="KW-1133">Transmembrane helix</keyword>
<keyword evidence="1" id="KW-0472">Membrane</keyword>
<gene>
    <name evidence="2" type="ORF">SAMN02982989_4319</name>
</gene>
<dbReference type="EMBL" id="FXAF01000011">
    <property type="protein sequence ID" value="SMF73876.1"/>
    <property type="molecule type" value="Genomic_DNA"/>
</dbReference>
<feature type="transmembrane region" description="Helical" evidence="1">
    <location>
        <begin position="26"/>
        <end position="48"/>
    </location>
</feature>
<name>A0A1X7GS12_9HYPH</name>
<keyword evidence="3" id="KW-1185">Reference proteome</keyword>
<dbReference type="Proteomes" id="UP000192903">
    <property type="component" value="Unassembled WGS sequence"/>
</dbReference>
<dbReference type="OrthoDB" id="8403813at2"/>
<evidence type="ECO:0000313" key="2">
    <source>
        <dbReference type="EMBL" id="SMF73876.1"/>
    </source>
</evidence>
<protein>
    <submittedName>
        <fullName evidence="2">Uncharacterized protein</fullName>
    </submittedName>
</protein>
<organism evidence="2 3">
    <name type="scientific">Xaviernesmea oryzae</name>
    <dbReference type="NCBI Taxonomy" id="464029"/>
    <lineage>
        <taxon>Bacteria</taxon>
        <taxon>Pseudomonadati</taxon>
        <taxon>Pseudomonadota</taxon>
        <taxon>Alphaproteobacteria</taxon>
        <taxon>Hyphomicrobiales</taxon>
        <taxon>Rhizobiaceae</taxon>
        <taxon>Rhizobium/Agrobacterium group</taxon>
        <taxon>Xaviernesmea</taxon>
    </lineage>
</organism>
<keyword evidence="1" id="KW-0812">Transmembrane</keyword>
<evidence type="ECO:0000313" key="3">
    <source>
        <dbReference type="Proteomes" id="UP000192903"/>
    </source>
</evidence>
<proteinExistence type="predicted"/>
<sequence length="62" mass="6358">MTAQTFSALPPIAAEAKAPANPLKGVLITVFTLKIAVSAFLLATVSLAPPLSIDERPQVAAN</sequence>
<dbReference type="STRING" id="464029.SAMN02982989_4319"/>